<evidence type="ECO:0008006" key="4">
    <source>
        <dbReference type="Google" id="ProtNLM"/>
    </source>
</evidence>
<dbReference type="Gene3D" id="2.60.120.380">
    <property type="match status" value="1"/>
</dbReference>
<dbReference type="AlphaFoldDB" id="A0A170PJT8"/>
<dbReference type="SUPFAM" id="SSF89260">
    <property type="entry name" value="Collagen-binding domain"/>
    <property type="match status" value="1"/>
</dbReference>
<evidence type="ECO:0000256" key="1">
    <source>
        <dbReference type="SAM" id="SignalP"/>
    </source>
</evidence>
<dbReference type="RefSeq" id="WP_095045304.1">
    <property type="nucleotide sequence ID" value="NZ_LN890656.1"/>
</dbReference>
<dbReference type="OrthoDB" id="9802444at2"/>
<reference evidence="2" key="1">
    <citation type="submission" date="2016-01" db="EMBL/GenBank/DDBJ databases">
        <authorList>
            <person name="Mcilroy J.S."/>
            <person name="Karst M S."/>
            <person name="Albertsen M."/>
        </authorList>
    </citation>
    <scope>NUCLEOTIDE SEQUENCE</scope>
    <source>
        <strain evidence="2">Cfx-K</strain>
    </source>
</reference>
<dbReference type="Proteomes" id="UP000215027">
    <property type="component" value="Chromosome II"/>
</dbReference>
<keyword evidence="1" id="KW-0732">Signal</keyword>
<dbReference type="EMBL" id="LN890656">
    <property type="protein sequence ID" value="CUS05963.1"/>
    <property type="molecule type" value="Genomic_DNA"/>
</dbReference>
<organism evidence="2 3">
    <name type="scientific">Candidatus Promineifilum breve</name>
    <dbReference type="NCBI Taxonomy" id="1806508"/>
    <lineage>
        <taxon>Bacteria</taxon>
        <taxon>Bacillati</taxon>
        <taxon>Chloroflexota</taxon>
        <taxon>Ardenticatenia</taxon>
        <taxon>Candidatus Promineifilales</taxon>
        <taxon>Candidatus Promineifilaceae</taxon>
        <taxon>Candidatus Promineifilum</taxon>
    </lineage>
</organism>
<name>A0A170PJT8_9CHLR</name>
<accession>A0A170PJT8</accession>
<gene>
    <name evidence="2" type="ORF">CFX0092_B0429</name>
</gene>
<protein>
    <recommendedName>
        <fullName evidence="4">Peptidase C-terminal archaeal/bacterial domain-containing protein</fullName>
    </recommendedName>
</protein>
<sequence>MNTKRIMQWVIVLFLLAALPVMTAVLAQGQEPAAKQLPVATEKGESAAPETYNKYESEANNTFATADPMNIGDVMGGVIGSAGDIDYFKFSPAERGYVLIDMEAQSIGSTNLDTVICLYNWAGTLEKCNDDTYSSPDSILFYSSDPAPSPYYVTVIDYANSSGGADHDYELIVSSPLLISADAKKFGTKVIDGISFQSQDIMAWSELNTGDEKWMMFFDGSDVGVDKPMASFAYQGSPGVDTLIMAFPTNFTIPGLGTATPYHVAAFDFDVAGPDTEGEFTWIHSAWNNADGLSTAGEKIDAFDVTGGAYCWGEYISTTGAAKLKGYWGSFFNQADEDIFVWKESSPFGWDYCFDGSNVPGLAAEDVYALAYDVLNNRMLMTIVGKGNIAGHLVTQKDIFAINFPSYTWGGIVWHGPDHGWNFNIDAFEWTGW</sequence>
<keyword evidence="3" id="KW-1185">Reference proteome</keyword>
<proteinExistence type="predicted"/>
<evidence type="ECO:0000313" key="2">
    <source>
        <dbReference type="EMBL" id="CUS05963.1"/>
    </source>
</evidence>
<feature type="signal peptide" evidence="1">
    <location>
        <begin position="1"/>
        <end position="23"/>
    </location>
</feature>
<feature type="chain" id="PRO_5007903893" description="Peptidase C-terminal archaeal/bacterial domain-containing protein" evidence="1">
    <location>
        <begin position="24"/>
        <end position="433"/>
    </location>
</feature>
<dbReference type="KEGG" id="pbf:CFX0092_B0429"/>
<evidence type="ECO:0000313" key="3">
    <source>
        <dbReference type="Proteomes" id="UP000215027"/>
    </source>
</evidence>